<dbReference type="Proteomes" id="UP001341135">
    <property type="component" value="Chromosome"/>
</dbReference>
<gene>
    <name evidence="1" type="ORF">PABY_21580</name>
</gene>
<dbReference type="EMBL" id="AP028907">
    <property type="protein sequence ID" value="BES82591.1"/>
    <property type="molecule type" value="Genomic_DNA"/>
</dbReference>
<evidence type="ECO:0000313" key="2">
    <source>
        <dbReference type="Proteomes" id="UP001341135"/>
    </source>
</evidence>
<dbReference type="GeneID" id="89290163"/>
<accession>A0ABN6ZQP1</accession>
<protein>
    <submittedName>
        <fullName evidence="1">Uncharacterized protein</fullName>
    </submittedName>
</protein>
<organism evidence="1 2">
    <name type="scientific">Pyrodictium abyssi</name>
    <dbReference type="NCBI Taxonomy" id="54256"/>
    <lineage>
        <taxon>Archaea</taxon>
        <taxon>Thermoproteota</taxon>
        <taxon>Thermoprotei</taxon>
        <taxon>Desulfurococcales</taxon>
        <taxon>Pyrodictiaceae</taxon>
        <taxon>Pyrodictium</taxon>
    </lineage>
</organism>
<dbReference type="RefSeq" id="WP_338250059.1">
    <property type="nucleotide sequence ID" value="NZ_AP028907.1"/>
</dbReference>
<evidence type="ECO:0000313" key="1">
    <source>
        <dbReference type="EMBL" id="BES82591.1"/>
    </source>
</evidence>
<sequence>MARLYRCRVESQVVAENVEDARAVFLEWLYSSVIVPATVKCEEEG</sequence>
<keyword evidence="2" id="KW-1185">Reference proteome</keyword>
<reference evidence="1 2" key="1">
    <citation type="submission" date="2023-09" db="EMBL/GenBank/DDBJ databases">
        <title>Pyrofollis japonicus gen. nov. sp. nov., a novel member of the family Pyrodictiaceae isolated from the Iheya North hydrothermal field.</title>
        <authorList>
            <person name="Miyazaki U."/>
            <person name="Sanari M."/>
            <person name="Tame A."/>
            <person name="Kitajima M."/>
            <person name="Okamoto A."/>
            <person name="Sawayama S."/>
            <person name="Miyazaki J."/>
            <person name="Takai K."/>
            <person name="Nakagawa S."/>
        </authorList>
    </citation>
    <scope>NUCLEOTIDE SEQUENCE [LARGE SCALE GENOMIC DNA]</scope>
    <source>
        <strain evidence="1 2">AV2</strain>
    </source>
</reference>
<proteinExistence type="predicted"/>
<name>A0ABN6ZQP1_9CREN</name>